<keyword evidence="19 24" id="KW-0238">DNA-binding</keyword>
<dbReference type="Gene3D" id="3.40.1170.60">
    <property type="match status" value="1"/>
</dbReference>
<comment type="cofactor">
    <cofactor evidence="24">
        <name>Mg(2+)</name>
        <dbReference type="ChEBI" id="CHEBI:18420"/>
    </cofactor>
    <text evidence="24">Binds 2 magnesium ions per subunit.</text>
</comment>
<evidence type="ECO:0000256" key="12">
    <source>
        <dbReference type="ARBA" id="ARBA00022729"/>
    </source>
</evidence>
<evidence type="ECO:0000256" key="10">
    <source>
        <dbReference type="ARBA" id="ARBA00022705"/>
    </source>
</evidence>
<keyword evidence="13 24" id="KW-0227">DNA damage</keyword>
<dbReference type="GO" id="GO:0006281">
    <property type="term" value="P:DNA repair"/>
    <property type="evidence" value="ECO:0007669"/>
    <property type="project" value="UniProtKB-UniRule"/>
</dbReference>
<dbReference type="GO" id="GO:0006508">
    <property type="term" value="P:proteolysis"/>
    <property type="evidence" value="ECO:0007669"/>
    <property type="project" value="UniProtKB-KW"/>
</dbReference>
<dbReference type="InterPro" id="IPR001126">
    <property type="entry name" value="UmuC"/>
</dbReference>
<dbReference type="PROSITE" id="PS50173">
    <property type="entry name" value="UMUC"/>
    <property type="match status" value="1"/>
</dbReference>
<feature type="site" description="Substrate discrimination" evidence="24">
    <location>
        <position position="47"/>
    </location>
</feature>
<evidence type="ECO:0000256" key="7">
    <source>
        <dbReference type="ARBA" id="ARBA00022670"/>
    </source>
</evidence>
<evidence type="ECO:0000313" key="28">
    <source>
        <dbReference type="Proteomes" id="UP000289200"/>
    </source>
</evidence>
<accession>A0A3S4AYN0</accession>
<evidence type="ECO:0000256" key="5">
    <source>
        <dbReference type="ARBA" id="ARBA00022457"/>
    </source>
</evidence>
<comment type="caution">
    <text evidence="27">The sequence shown here is derived from an EMBL/GenBank/DDBJ whole genome shotgun (WGS) entry which is preliminary data.</text>
</comment>
<evidence type="ECO:0000256" key="13">
    <source>
        <dbReference type="ARBA" id="ARBA00022763"/>
    </source>
</evidence>
<dbReference type="EC" id="2.7.7.7" evidence="24"/>
<dbReference type="GO" id="GO:0000287">
    <property type="term" value="F:magnesium ion binding"/>
    <property type="evidence" value="ECO:0007669"/>
    <property type="project" value="UniProtKB-UniRule"/>
</dbReference>
<keyword evidence="6 24" id="KW-0963">Cytoplasm</keyword>
<dbReference type="GO" id="GO:0042276">
    <property type="term" value="P:error-prone translesion synthesis"/>
    <property type="evidence" value="ECO:0007669"/>
    <property type="project" value="TreeGrafter"/>
</dbReference>
<dbReference type="RefSeq" id="WP_129607626.1">
    <property type="nucleotide sequence ID" value="NZ_UWOC01000029.1"/>
</dbReference>
<dbReference type="Gene3D" id="1.10.150.20">
    <property type="entry name" value="5' to 3' exonuclease, C-terminal subdomain"/>
    <property type="match status" value="1"/>
</dbReference>
<dbReference type="GO" id="GO:0003887">
    <property type="term" value="F:DNA-directed DNA polymerase activity"/>
    <property type="evidence" value="ECO:0007669"/>
    <property type="project" value="UniProtKB-UniRule"/>
</dbReference>
<evidence type="ECO:0000256" key="1">
    <source>
        <dbReference type="ARBA" id="ARBA00001947"/>
    </source>
</evidence>
<reference evidence="28" key="1">
    <citation type="submission" date="2018-10" db="EMBL/GenBank/DDBJ databases">
        <authorList>
            <person name="Peiro R."/>
            <person name="Begona"/>
            <person name="Cbmso G."/>
            <person name="Lopez M."/>
            <person name="Gonzalez S."/>
            <person name="Sacristan E."/>
            <person name="Castillo E."/>
        </authorList>
    </citation>
    <scope>NUCLEOTIDE SEQUENCE [LARGE SCALE GENOMIC DNA]</scope>
</reference>
<dbReference type="GO" id="GO:0004222">
    <property type="term" value="F:metalloendopeptidase activity"/>
    <property type="evidence" value="ECO:0007669"/>
    <property type="project" value="InterPro"/>
</dbReference>
<evidence type="ECO:0000256" key="21">
    <source>
        <dbReference type="ARBA" id="ARBA00023204"/>
    </source>
</evidence>
<keyword evidence="18" id="KW-0482">Metalloprotease</keyword>
<evidence type="ECO:0000256" key="20">
    <source>
        <dbReference type="ARBA" id="ARBA00023145"/>
    </source>
</evidence>
<keyword evidence="11 24" id="KW-0479">Metal-binding</keyword>
<dbReference type="Gene3D" id="3.30.1490.100">
    <property type="entry name" value="DNA polymerase, Y-family, little finger domain"/>
    <property type="match status" value="1"/>
</dbReference>
<name>A0A3S4AYN0_9BRAD</name>
<evidence type="ECO:0000256" key="22">
    <source>
        <dbReference type="ARBA" id="ARBA00025589"/>
    </source>
</evidence>
<dbReference type="NCBIfam" id="NF002677">
    <property type="entry name" value="PRK02406.1"/>
    <property type="match status" value="1"/>
</dbReference>
<feature type="binding site" evidence="24">
    <location>
        <position position="42"/>
    </location>
    <ligand>
        <name>Mg(2+)</name>
        <dbReference type="ChEBI" id="CHEBI:18420"/>
    </ligand>
</feature>
<dbReference type="GO" id="GO:0008270">
    <property type="term" value="F:zinc ion binding"/>
    <property type="evidence" value="ECO:0007669"/>
    <property type="project" value="InterPro"/>
</dbReference>
<dbReference type="SUPFAM" id="SSF100879">
    <property type="entry name" value="Lesion bypass DNA polymerase (Y-family), little finger domain"/>
    <property type="match status" value="1"/>
</dbReference>
<dbReference type="GO" id="GO:0005829">
    <property type="term" value="C:cytosol"/>
    <property type="evidence" value="ECO:0007669"/>
    <property type="project" value="TreeGrafter"/>
</dbReference>
<dbReference type="InterPro" id="IPR036775">
    <property type="entry name" value="DNA_pol_Y-fam_lit_finger_sf"/>
</dbReference>
<keyword evidence="10 24" id="KW-0235">DNA replication</keyword>
<evidence type="ECO:0000313" key="27">
    <source>
        <dbReference type="EMBL" id="VCU07411.1"/>
    </source>
</evidence>
<keyword evidence="8 24" id="KW-0808">Transferase</keyword>
<evidence type="ECO:0000256" key="14">
    <source>
        <dbReference type="ARBA" id="ARBA00022801"/>
    </source>
</evidence>
<keyword evidence="14" id="KW-0378">Hydrolase</keyword>
<feature type="binding site" evidence="24">
    <location>
        <position position="135"/>
    </location>
    <ligand>
        <name>Mg(2+)</name>
        <dbReference type="ChEBI" id="CHEBI:18420"/>
    </ligand>
</feature>
<dbReference type="InterPro" id="IPR017961">
    <property type="entry name" value="DNA_pol_Y-fam_little_finger"/>
</dbReference>
<evidence type="ECO:0000256" key="19">
    <source>
        <dbReference type="ARBA" id="ARBA00023125"/>
    </source>
</evidence>
<comment type="subcellular location">
    <subcellularLocation>
        <location evidence="2 24">Cytoplasm</location>
    </subcellularLocation>
</comment>
<keyword evidence="12" id="KW-0732">Signal</keyword>
<comment type="cofactor">
    <cofactor evidence="1">
        <name>Zn(2+)</name>
        <dbReference type="ChEBI" id="CHEBI:29105"/>
    </cofactor>
</comment>
<dbReference type="FunFam" id="3.40.1170.60:FF:000001">
    <property type="entry name" value="DNA polymerase IV"/>
    <property type="match status" value="1"/>
</dbReference>
<proteinExistence type="inferred from homology"/>
<dbReference type="Proteomes" id="UP000289200">
    <property type="component" value="Unassembled WGS sequence"/>
</dbReference>
<sequence>MAGFCRDCLTDAPEAATRCPRCGSPRLVRDPELDHFRIAHVDCDAFYAAIEKRDRPDLADQPVIIGGGRRGVVATACYIARTFGVRSAMPMFEARRLCPHAVVIRPDMAKYAGVGRQVRSLMLALTPLVEPLSIDEAFLDLTGTERLHGASPARTLARFAARVEREIGITVSVGLSSNKFLAKLASDLEKPRGFSVLGPAAAIRLLAPKPVTAIFGVGQATAAALARAGYRTVGDLQRADETSLMRAFGPEGLRLARLSRGIDARAVTPDRPAKSISAETTLDADLADLRALEKVLWPLCETVAGRLKAKGLAGRTVTLKLKRSDFRLRTRSRGLPDPTALADTLFTVARDLLAPEIDGTRFRLIGVGVGSLGPGDAADPPDLVDRRAGRVAAAEHAVDRIREKFGRAAVVRGLVLEDGAERAPKDAPARPPVRGRSDRA</sequence>
<dbReference type="InterPro" id="IPR043128">
    <property type="entry name" value="Rev_trsase/Diguanyl_cyclase"/>
</dbReference>
<evidence type="ECO:0000256" key="17">
    <source>
        <dbReference type="ARBA" id="ARBA00022932"/>
    </source>
</evidence>
<keyword evidence="9 24" id="KW-0548">Nucleotidyltransferase</keyword>
<dbReference type="Pfam" id="PF00817">
    <property type="entry name" value="IMS"/>
    <property type="match status" value="1"/>
</dbReference>
<evidence type="ECO:0000256" key="2">
    <source>
        <dbReference type="ARBA" id="ARBA00004496"/>
    </source>
</evidence>
<evidence type="ECO:0000256" key="6">
    <source>
        <dbReference type="ARBA" id="ARBA00022490"/>
    </source>
</evidence>
<dbReference type="HAMAP" id="MF_01113">
    <property type="entry name" value="DNApol_IV"/>
    <property type="match status" value="1"/>
</dbReference>
<gene>
    <name evidence="27" type="primary">dinB_1</name>
    <name evidence="24" type="synonym">dinB</name>
    <name evidence="27" type="ORF">RHODGE_RHODGE_00507</name>
</gene>
<evidence type="ECO:0000256" key="11">
    <source>
        <dbReference type="ARBA" id="ARBA00022723"/>
    </source>
</evidence>
<keyword evidence="5 24" id="KW-0515">Mutator protein</keyword>
<dbReference type="GO" id="GO:0031012">
    <property type="term" value="C:extracellular matrix"/>
    <property type="evidence" value="ECO:0007669"/>
    <property type="project" value="InterPro"/>
</dbReference>
<dbReference type="PANTHER" id="PTHR11076:SF33">
    <property type="entry name" value="DNA POLYMERASE KAPPA"/>
    <property type="match status" value="1"/>
</dbReference>
<dbReference type="GO" id="GO:0003684">
    <property type="term" value="F:damaged DNA binding"/>
    <property type="evidence" value="ECO:0007669"/>
    <property type="project" value="InterPro"/>
</dbReference>
<evidence type="ECO:0000256" key="23">
    <source>
        <dbReference type="ARBA" id="ARBA00049244"/>
    </source>
</evidence>
<dbReference type="InterPro" id="IPR050116">
    <property type="entry name" value="DNA_polymerase-Y"/>
</dbReference>
<evidence type="ECO:0000256" key="4">
    <source>
        <dbReference type="ARBA" id="ARBA00011245"/>
    </source>
</evidence>
<dbReference type="AlphaFoldDB" id="A0A3S4AYN0"/>
<feature type="domain" description="UmuC" evidence="26">
    <location>
        <begin position="38"/>
        <end position="218"/>
    </location>
</feature>
<feature type="active site" evidence="24">
    <location>
        <position position="136"/>
    </location>
</feature>
<dbReference type="GO" id="GO:0009432">
    <property type="term" value="P:SOS response"/>
    <property type="evidence" value="ECO:0007669"/>
    <property type="project" value="TreeGrafter"/>
</dbReference>
<comment type="catalytic activity">
    <reaction evidence="23 24">
        <text>DNA(n) + a 2'-deoxyribonucleoside 5'-triphosphate = DNA(n+1) + diphosphate</text>
        <dbReference type="Rhea" id="RHEA:22508"/>
        <dbReference type="Rhea" id="RHEA-COMP:17339"/>
        <dbReference type="Rhea" id="RHEA-COMP:17340"/>
        <dbReference type="ChEBI" id="CHEBI:33019"/>
        <dbReference type="ChEBI" id="CHEBI:61560"/>
        <dbReference type="ChEBI" id="CHEBI:173112"/>
        <dbReference type="EC" id="2.7.7.7"/>
    </reaction>
</comment>
<keyword evidence="17 24" id="KW-0239">DNA-directed DNA polymerase</keyword>
<comment type="similarity">
    <text evidence="3 24">Belongs to the DNA polymerase type-Y family.</text>
</comment>
<keyword evidence="7" id="KW-0645">Protease</keyword>
<feature type="region of interest" description="Disordered" evidence="25">
    <location>
        <begin position="420"/>
        <end position="440"/>
    </location>
</feature>
<evidence type="ECO:0000256" key="3">
    <source>
        <dbReference type="ARBA" id="ARBA00010945"/>
    </source>
</evidence>
<dbReference type="Gene3D" id="3.30.70.270">
    <property type="match status" value="1"/>
</dbReference>
<dbReference type="PANTHER" id="PTHR11076">
    <property type="entry name" value="DNA REPAIR POLYMERASE UMUC / TRANSFERASE FAMILY MEMBER"/>
    <property type="match status" value="1"/>
</dbReference>
<evidence type="ECO:0000256" key="25">
    <source>
        <dbReference type="SAM" id="MobiDB-lite"/>
    </source>
</evidence>
<dbReference type="PROSITE" id="PS00546">
    <property type="entry name" value="CYSTEINE_SWITCH"/>
    <property type="match status" value="1"/>
</dbReference>
<dbReference type="OrthoDB" id="9808813at2"/>
<dbReference type="CDD" id="cd03586">
    <property type="entry name" value="PolY_Pol_IV_kappa"/>
    <property type="match status" value="1"/>
</dbReference>
<dbReference type="InterPro" id="IPR022880">
    <property type="entry name" value="DNApol_IV"/>
</dbReference>
<dbReference type="Pfam" id="PF11799">
    <property type="entry name" value="IMS_C"/>
    <property type="match status" value="1"/>
</dbReference>
<dbReference type="NCBIfam" id="NF002751">
    <property type="entry name" value="PRK02794.1"/>
    <property type="match status" value="1"/>
</dbReference>
<evidence type="ECO:0000256" key="16">
    <source>
        <dbReference type="ARBA" id="ARBA00022842"/>
    </source>
</evidence>
<evidence type="ECO:0000256" key="9">
    <source>
        <dbReference type="ARBA" id="ARBA00022695"/>
    </source>
</evidence>
<evidence type="ECO:0000256" key="15">
    <source>
        <dbReference type="ARBA" id="ARBA00022833"/>
    </source>
</evidence>
<keyword evidence="21 24" id="KW-0234">DNA repair</keyword>
<evidence type="ECO:0000259" key="26">
    <source>
        <dbReference type="PROSITE" id="PS50173"/>
    </source>
</evidence>
<dbReference type="InterPro" id="IPR043502">
    <property type="entry name" value="DNA/RNA_pol_sf"/>
</dbReference>
<keyword evidence="16 24" id="KW-0460">Magnesium</keyword>
<dbReference type="InterPro" id="IPR021158">
    <property type="entry name" value="Pept_M10A_Zn_BS"/>
</dbReference>
<comment type="subunit">
    <text evidence="4 24">Monomer.</text>
</comment>
<dbReference type="EMBL" id="UWOC01000029">
    <property type="protein sequence ID" value="VCU07411.1"/>
    <property type="molecule type" value="Genomic_DNA"/>
</dbReference>
<keyword evidence="28" id="KW-1185">Reference proteome</keyword>
<dbReference type="GO" id="GO:0006261">
    <property type="term" value="P:DNA-templated DNA replication"/>
    <property type="evidence" value="ECO:0007669"/>
    <property type="project" value="UniProtKB-UniRule"/>
</dbReference>
<evidence type="ECO:0000256" key="18">
    <source>
        <dbReference type="ARBA" id="ARBA00023049"/>
    </source>
</evidence>
<protein>
    <recommendedName>
        <fullName evidence="24">DNA polymerase IV</fullName>
        <shortName evidence="24">Pol IV</shortName>
        <ecNumber evidence="24">2.7.7.7</ecNumber>
    </recommendedName>
</protein>
<keyword evidence="20" id="KW-0865">Zymogen</keyword>
<evidence type="ECO:0000256" key="8">
    <source>
        <dbReference type="ARBA" id="ARBA00022679"/>
    </source>
</evidence>
<dbReference type="SUPFAM" id="SSF56672">
    <property type="entry name" value="DNA/RNA polymerases"/>
    <property type="match status" value="1"/>
</dbReference>
<organism evidence="27 28">
    <name type="scientific">Rhodoplanes serenus</name>
    <dbReference type="NCBI Taxonomy" id="200615"/>
    <lineage>
        <taxon>Bacteria</taxon>
        <taxon>Pseudomonadati</taxon>
        <taxon>Pseudomonadota</taxon>
        <taxon>Alphaproteobacteria</taxon>
        <taxon>Hyphomicrobiales</taxon>
        <taxon>Nitrobacteraceae</taxon>
        <taxon>Rhodoplanes</taxon>
    </lineage>
</organism>
<evidence type="ECO:0000256" key="24">
    <source>
        <dbReference type="HAMAP-Rule" id="MF_01113"/>
    </source>
</evidence>
<keyword evidence="15" id="KW-0862">Zinc</keyword>
<comment type="function">
    <text evidence="22 24">Poorly processive, error-prone DNA polymerase involved in untargeted mutagenesis. Copies undamaged DNA at stalled replication forks, which arise in vivo from mismatched or misaligned primer ends. These misaligned primers can be extended by PolIV. Exhibits no 3'-5' exonuclease (proofreading) activity. May be involved in translesional synthesis, in conjunction with the beta clamp from PolIII.</text>
</comment>
<dbReference type="FunFam" id="3.30.1490.100:FF:000004">
    <property type="entry name" value="DNA polymerase IV"/>
    <property type="match status" value="1"/>
</dbReference>